<evidence type="ECO:0000313" key="1">
    <source>
        <dbReference type="EMBL" id="CAF4336120.1"/>
    </source>
</evidence>
<dbReference type="Proteomes" id="UP000676336">
    <property type="component" value="Unassembled WGS sequence"/>
</dbReference>
<organism evidence="1 2">
    <name type="scientific">Rotaria magnacalcarata</name>
    <dbReference type="NCBI Taxonomy" id="392030"/>
    <lineage>
        <taxon>Eukaryota</taxon>
        <taxon>Metazoa</taxon>
        <taxon>Spiralia</taxon>
        <taxon>Gnathifera</taxon>
        <taxon>Rotifera</taxon>
        <taxon>Eurotatoria</taxon>
        <taxon>Bdelloidea</taxon>
        <taxon>Philodinida</taxon>
        <taxon>Philodinidae</taxon>
        <taxon>Rotaria</taxon>
    </lineage>
</organism>
<accession>A0A8S2UJB1</accession>
<comment type="caution">
    <text evidence="1">The sequence shown here is derived from an EMBL/GenBank/DDBJ whole genome shotgun (WGS) entry which is preliminary data.</text>
</comment>
<sequence>AKPLAHVMRKYRRLASIGLQHDDNVPFVDNDGHVPEHFVIRKRRVLLHFVSGSI</sequence>
<protein>
    <submittedName>
        <fullName evidence="1">Uncharacterized protein</fullName>
    </submittedName>
</protein>
<proteinExistence type="predicted"/>
<gene>
    <name evidence="1" type="ORF">SMN809_LOCUS27591</name>
</gene>
<dbReference type="EMBL" id="CAJOBI010043522">
    <property type="protein sequence ID" value="CAF4336120.1"/>
    <property type="molecule type" value="Genomic_DNA"/>
</dbReference>
<reference evidence="1" key="1">
    <citation type="submission" date="2021-02" db="EMBL/GenBank/DDBJ databases">
        <authorList>
            <person name="Nowell W R."/>
        </authorList>
    </citation>
    <scope>NUCLEOTIDE SEQUENCE</scope>
</reference>
<feature type="non-terminal residue" evidence="1">
    <location>
        <position position="1"/>
    </location>
</feature>
<evidence type="ECO:0000313" key="2">
    <source>
        <dbReference type="Proteomes" id="UP000676336"/>
    </source>
</evidence>
<dbReference type="AlphaFoldDB" id="A0A8S2UJB1"/>
<name>A0A8S2UJB1_9BILA</name>